<dbReference type="EMBL" id="MWDB01000046">
    <property type="protein sequence ID" value="OQB40382.1"/>
    <property type="molecule type" value="Genomic_DNA"/>
</dbReference>
<reference evidence="1" key="1">
    <citation type="submission" date="2017-02" db="EMBL/GenBank/DDBJ databases">
        <title>Delving into the versatile metabolic prowess of the omnipresent phylum Bacteroidetes.</title>
        <authorList>
            <person name="Nobu M.K."/>
            <person name="Mei R."/>
            <person name="Narihiro T."/>
            <person name="Kuroda K."/>
            <person name="Liu W.-T."/>
        </authorList>
    </citation>
    <scope>NUCLEOTIDE SEQUENCE</scope>
    <source>
        <strain evidence="1">ADurb.Bin160</strain>
    </source>
</reference>
<comment type="caution">
    <text evidence="1">The sequence shown here is derived from an EMBL/GenBank/DDBJ whole genome shotgun (WGS) entry which is preliminary data.</text>
</comment>
<organism evidence="1">
    <name type="scientific">candidate division CPR1 bacterium ADurb.Bin160</name>
    <dbReference type="NCBI Taxonomy" id="1852826"/>
    <lineage>
        <taxon>Bacteria</taxon>
        <taxon>candidate division CPR1</taxon>
    </lineage>
</organism>
<proteinExistence type="predicted"/>
<gene>
    <name evidence="1" type="ORF">BWY04_01353</name>
</gene>
<accession>A0A1V5ZJW5</accession>
<dbReference type="AlphaFoldDB" id="A0A1V5ZJW5"/>
<name>A0A1V5ZJW5_9BACT</name>
<dbReference type="Proteomes" id="UP000485621">
    <property type="component" value="Unassembled WGS sequence"/>
</dbReference>
<evidence type="ECO:0000313" key="1">
    <source>
        <dbReference type="EMBL" id="OQB40382.1"/>
    </source>
</evidence>
<sequence length="195" mass="23699">MRLFKKDIIKDSLSIENWSENKKNTIHYYGSLLYNYGKNVFYYKNIADNVRAGKQKFFLPYKNLSKNIYSNMHMVRMFDENFLATFLQWINTKDIKLYVNNKHILEQFKWMFSKNIGEIVKKNKNEMIDHLYKDKLKNIFEKLSLNKVLKKSLNDEDFFHIKDSMYSLDFWIYDRLLDEFADLELKKGYSDTNIL</sequence>
<protein>
    <submittedName>
        <fullName evidence="1">Uncharacterized protein</fullName>
    </submittedName>
</protein>